<proteinExistence type="predicted"/>
<feature type="compositionally biased region" description="Basic and acidic residues" evidence="1">
    <location>
        <begin position="51"/>
        <end position="68"/>
    </location>
</feature>
<evidence type="ECO:0000256" key="2">
    <source>
        <dbReference type="SAM" id="SignalP"/>
    </source>
</evidence>
<sequence length="124" mass="13203">MMKISLSTGFALILLGHVAQAQPAPNAMLAPPPPATNDQAGDGKMPPPPPGDHEASSDWDHGDGEMMHPHGRPHRMPPPTKAARFRLEAGDISLGMTCPEDEPLKACAEFTLQLLDKLGSLPKK</sequence>
<dbReference type="RefSeq" id="WP_282586349.1">
    <property type="nucleotide sequence ID" value="NZ_JAMOIM010000012.1"/>
</dbReference>
<gene>
    <name evidence="3" type="ORF">M8523_18335</name>
</gene>
<evidence type="ECO:0000313" key="4">
    <source>
        <dbReference type="Proteomes" id="UP001165667"/>
    </source>
</evidence>
<feature type="chain" id="PRO_5041346694" evidence="2">
    <location>
        <begin position="22"/>
        <end position="124"/>
    </location>
</feature>
<keyword evidence="2" id="KW-0732">Signal</keyword>
<feature type="signal peptide" evidence="2">
    <location>
        <begin position="1"/>
        <end position="21"/>
    </location>
</feature>
<organism evidence="3 4">
    <name type="scientific">Lichenifustis flavocetrariae</name>
    <dbReference type="NCBI Taxonomy" id="2949735"/>
    <lineage>
        <taxon>Bacteria</taxon>
        <taxon>Pseudomonadati</taxon>
        <taxon>Pseudomonadota</taxon>
        <taxon>Alphaproteobacteria</taxon>
        <taxon>Hyphomicrobiales</taxon>
        <taxon>Lichenihabitantaceae</taxon>
        <taxon>Lichenifustis</taxon>
    </lineage>
</organism>
<dbReference type="Proteomes" id="UP001165667">
    <property type="component" value="Unassembled WGS sequence"/>
</dbReference>
<comment type="caution">
    <text evidence="3">The sequence shown here is derived from an EMBL/GenBank/DDBJ whole genome shotgun (WGS) entry which is preliminary data.</text>
</comment>
<accession>A0AA41YWQ3</accession>
<dbReference type="EMBL" id="JAMOIM010000012">
    <property type="protein sequence ID" value="MCW6509981.1"/>
    <property type="molecule type" value="Genomic_DNA"/>
</dbReference>
<evidence type="ECO:0000313" key="3">
    <source>
        <dbReference type="EMBL" id="MCW6509981.1"/>
    </source>
</evidence>
<reference evidence="3" key="1">
    <citation type="submission" date="2022-05" db="EMBL/GenBank/DDBJ databases">
        <authorList>
            <person name="Pankratov T."/>
        </authorList>
    </citation>
    <scope>NUCLEOTIDE SEQUENCE</scope>
    <source>
        <strain evidence="3">BP6-180914</strain>
    </source>
</reference>
<dbReference type="AlphaFoldDB" id="A0AA41YWQ3"/>
<protein>
    <submittedName>
        <fullName evidence="3">Uncharacterized protein</fullName>
    </submittedName>
</protein>
<keyword evidence="4" id="KW-1185">Reference proteome</keyword>
<name>A0AA41YWQ3_9HYPH</name>
<feature type="region of interest" description="Disordered" evidence="1">
    <location>
        <begin position="24"/>
        <end position="80"/>
    </location>
</feature>
<evidence type="ECO:0000256" key="1">
    <source>
        <dbReference type="SAM" id="MobiDB-lite"/>
    </source>
</evidence>